<evidence type="ECO:0000313" key="3">
    <source>
        <dbReference type="Proteomes" id="UP001596500"/>
    </source>
</evidence>
<evidence type="ECO:0000313" key="2">
    <source>
        <dbReference type="EMBL" id="MFC7442443.1"/>
    </source>
</evidence>
<sequence length="72" mass="8305">MKEDNQSKDIKLMIFSVIITTVFLYVLLPVWLARTFSTRACLANQVDHWEKAEKPFPMSAEGQVKIYLSDTP</sequence>
<evidence type="ECO:0000256" key="1">
    <source>
        <dbReference type="SAM" id="Phobius"/>
    </source>
</evidence>
<name>A0ABW2RN49_9BACL</name>
<feature type="transmembrane region" description="Helical" evidence="1">
    <location>
        <begin position="12"/>
        <end position="32"/>
    </location>
</feature>
<keyword evidence="1" id="KW-0812">Transmembrane</keyword>
<proteinExistence type="predicted"/>
<comment type="caution">
    <text evidence="2">The sequence shown here is derived from an EMBL/GenBank/DDBJ whole genome shotgun (WGS) entry which is preliminary data.</text>
</comment>
<dbReference type="EMBL" id="JBHTBW010000049">
    <property type="protein sequence ID" value="MFC7442443.1"/>
    <property type="molecule type" value="Genomic_DNA"/>
</dbReference>
<keyword evidence="1" id="KW-1133">Transmembrane helix</keyword>
<keyword evidence="1" id="KW-0472">Membrane</keyword>
<accession>A0ABW2RN49</accession>
<organism evidence="2 3">
    <name type="scientific">Laceyella putida</name>
    <dbReference type="NCBI Taxonomy" id="110101"/>
    <lineage>
        <taxon>Bacteria</taxon>
        <taxon>Bacillati</taxon>
        <taxon>Bacillota</taxon>
        <taxon>Bacilli</taxon>
        <taxon>Bacillales</taxon>
        <taxon>Thermoactinomycetaceae</taxon>
        <taxon>Laceyella</taxon>
    </lineage>
</organism>
<dbReference type="RefSeq" id="WP_379866325.1">
    <property type="nucleotide sequence ID" value="NZ_JBHTBW010000049.1"/>
</dbReference>
<reference evidence="3" key="1">
    <citation type="journal article" date="2019" name="Int. J. Syst. Evol. Microbiol.">
        <title>The Global Catalogue of Microorganisms (GCM) 10K type strain sequencing project: providing services to taxonomists for standard genome sequencing and annotation.</title>
        <authorList>
            <consortium name="The Broad Institute Genomics Platform"/>
            <consortium name="The Broad Institute Genome Sequencing Center for Infectious Disease"/>
            <person name="Wu L."/>
            <person name="Ma J."/>
        </authorList>
    </citation>
    <scope>NUCLEOTIDE SEQUENCE [LARGE SCALE GENOMIC DNA]</scope>
    <source>
        <strain evidence="3">CGMCC 1.12942</strain>
    </source>
</reference>
<dbReference type="Proteomes" id="UP001596500">
    <property type="component" value="Unassembled WGS sequence"/>
</dbReference>
<protein>
    <submittedName>
        <fullName evidence="2">Uncharacterized protein</fullName>
    </submittedName>
</protein>
<keyword evidence="3" id="KW-1185">Reference proteome</keyword>
<gene>
    <name evidence="2" type="ORF">ACFQNG_15245</name>
</gene>